<dbReference type="EC" id="2.2.1.6" evidence="4 14"/>
<dbReference type="FunFam" id="3.40.50.970:FF:000016">
    <property type="entry name" value="Acetolactate synthase"/>
    <property type="match status" value="1"/>
</dbReference>
<dbReference type="FunFam" id="3.40.50.970:FF:000007">
    <property type="entry name" value="Acetolactate synthase"/>
    <property type="match status" value="1"/>
</dbReference>
<comment type="cofactor">
    <cofactor evidence="14">
        <name>thiamine diphosphate</name>
        <dbReference type="ChEBI" id="CHEBI:58937"/>
    </cofactor>
    <text evidence="14">Binds 1 thiamine pyrophosphate per subunit.</text>
</comment>
<dbReference type="InterPro" id="IPR012000">
    <property type="entry name" value="Thiamin_PyroP_enz_cen_dom"/>
</dbReference>
<evidence type="ECO:0000256" key="13">
    <source>
        <dbReference type="ARBA" id="ARBA00048670"/>
    </source>
</evidence>
<evidence type="ECO:0000256" key="9">
    <source>
        <dbReference type="ARBA" id="ARBA00022827"/>
    </source>
</evidence>
<evidence type="ECO:0000256" key="11">
    <source>
        <dbReference type="ARBA" id="ARBA00023052"/>
    </source>
</evidence>
<keyword evidence="7 14" id="KW-0808">Transferase</keyword>
<evidence type="ECO:0000256" key="10">
    <source>
        <dbReference type="ARBA" id="ARBA00022842"/>
    </source>
</evidence>
<evidence type="ECO:0000256" key="12">
    <source>
        <dbReference type="ARBA" id="ARBA00023304"/>
    </source>
</evidence>
<dbReference type="Pfam" id="PF00205">
    <property type="entry name" value="TPP_enzyme_M"/>
    <property type="match status" value="1"/>
</dbReference>
<evidence type="ECO:0000256" key="8">
    <source>
        <dbReference type="ARBA" id="ARBA00022723"/>
    </source>
</evidence>
<dbReference type="Pfam" id="PF02775">
    <property type="entry name" value="TPP_enzyme_C"/>
    <property type="match status" value="1"/>
</dbReference>
<keyword evidence="12 14" id="KW-0100">Branched-chain amino acid biosynthesis</keyword>
<dbReference type="EMBL" id="WJJP01000309">
    <property type="protein sequence ID" value="MBD3324848.1"/>
    <property type="molecule type" value="Genomic_DNA"/>
</dbReference>
<dbReference type="PANTHER" id="PTHR18968">
    <property type="entry name" value="THIAMINE PYROPHOSPHATE ENZYMES"/>
    <property type="match status" value="1"/>
</dbReference>
<dbReference type="CDD" id="cd02015">
    <property type="entry name" value="TPP_AHAS"/>
    <property type="match status" value="1"/>
</dbReference>
<dbReference type="InterPro" id="IPR012846">
    <property type="entry name" value="Acetolactate_synth_lsu"/>
</dbReference>
<comment type="caution">
    <text evidence="18">The sequence shown here is derived from an EMBL/GenBank/DDBJ whole genome shotgun (WGS) entry which is preliminary data.</text>
</comment>
<evidence type="ECO:0000256" key="3">
    <source>
        <dbReference type="ARBA" id="ARBA00007812"/>
    </source>
</evidence>
<evidence type="ECO:0000313" key="19">
    <source>
        <dbReference type="Proteomes" id="UP000649604"/>
    </source>
</evidence>
<dbReference type="Gene3D" id="3.40.50.1220">
    <property type="entry name" value="TPP-binding domain"/>
    <property type="match status" value="1"/>
</dbReference>
<comment type="pathway">
    <text evidence="2 14">Amino-acid biosynthesis; L-valine biosynthesis; L-valine from pyruvate: step 1/4.</text>
</comment>
<evidence type="ECO:0000313" key="18">
    <source>
        <dbReference type="EMBL" id="MBD3324848.1"/>
    </source>
</evidence>
<evidence type="ECO:0000256" key="2">
    <source>
        <dbReference type="ARBA" id="ARBA00005025"/>
    </source>
</evidence>
<evidence type="ECO:0000256" key="14">
    <source>
        <dbReference type="RuleBase" id="RU003591"/>
    </source>
</evidence>
<comment type="catalytic activity">
    <reaction evidence="13 14">
        <text>2 pyruvate + H(+) = (2S)-2-acetolactate + CO2</text>
        <dbReference type="Rhea" id="RHEA:25249"/>
        <dbReference type="ChEBI" id="CHEBI:15361"/>
        <dbReference type="ChEBI" id="CHEBI:15378"/>
        <dbReference type="ChEBI" id="CHEBI:16526"/>
        <dbReference type="ChEBI" id="CHEBI:58476"/>
        <dbReference type="EC" id="2.2.1.6"/>
    </reaction>
</comment>
<feature type="domain" description="Thiamine pyrophosphate enzyme N-terminal TPP-binding" evidence="17">
    <location>
        <begin position="4"/>
        <end position="116"/>
    </location>
</feature>
<comment type="similarity">
    <text evidence="3 14">Belongs to the TPP enzyme family.</text>
</comment>
<keyword evidence="6" id="KW-0285">Flavoprotein</keyword>
<comment type="cofactor">
    <cofactor evidence="14">
        <name>Mg(2+)</name>
        <dbReference type="ChEBI" id="CHEBI:18420"/>
    </cofactor>
    <text evidence="14">Binds 1 Mg(2+) ion per subunit.</text>
</comment>
<dbReference type="Proteomes" id="UP000649604">
    <property type="component" value="Unassembled WGS sequence"/>
</dbReference>
<dbReference type="Gene3D" id="3.40.50.970">
    <property type="match status" value="2"/>
</dbReference>
<gene>
    <name evidence="18" type="primary">ilvB</name>
    <name evidence="18" type="ORF">GF339_09705</name>
</gene>
<sequence length="559" mass="61019">MKKTGAEFVIDLLKEQGVDLIFGYPGGAIMPIYDALFNSGIKHILSRHEQGACHAADGYARVTGKVGVIFATSGPGATNLVTGLATALMDSSPLVAVTGQVTTGAIGTDAFQESDIYGITIPVTKYNYLVKDVNKLAEVFAEAFYIARSGRPGPVLIDIPKDVQFSLVECEPGAEIPLLQYSPEERIDYTEGVDQLVDLLQQAQRPVLYVGGGAMISGAHEEIMQLAHKASTPVTTTLLALGVFPGNHELFLGMPGMHGTRYANEAIKHADLLISAGARFDDRVTGDVSQFASQARIVHIDIDPAEIHKVIPADVAITGDLKEVLTVLLQRLDSTEITPHTEWIQRIQAWKQRYPMKYTQTETGIKPQYVIEQISELTQGEAIISSGVGQHQMWAAQYYQFRHPRTWVTSGGLGTMGFGLPSGIGAQIGQPEKPVFCITGDGSVQMNIQELATASYYNVPLKIIVLNNGYLGMVRQWQEFFFERRYSETHLEHGNPDFVTVAKGFGMKAFRISRPAEVRPTLEQALAIPGPVLINCIVEKEENVYPMIPSGKTVNETIG</sequence>
<evidence type="ECO:0000256" key="7">
    <source>
        <dbReference type="ARBA" id="ARBA00022679"/>
    </source>
</evidence>
<dbReference type="SUPFAM" id="SSF52518">
    <property type="entry name" value="Thiamin diphosphate-binding fold (THDP-binding)"/>
    <property type="match status" value="2"/>
</dbReference>
<dbReference type="GO" id="GO:0050660">
    <property type="term" value="F:flavin adenine dinucleotide binding"/>
    <property type="evidence" value="ECO:0007669"/>
    <property type="project" value="InterPro"/>
</dbReference>
<dbReference type="InterPro" id="IPR039368">
    <property type="entry name" value="AHAS_TPP"/>
</dbReference>
<dbReference type="Pfam" id="PF02776">
    <property type="entry name" value="TPP_enzyme_N"/>
    <property type="match status" value="1"/>
</dbReference>
<dbReference type="InterPro" id="IPR011766">
    <property type="entry name" value="TPP_enzyme_TPP-bd"/>
</dbReference>
<dbReference type="NCBIfam" id="TIGR00118">
    <property type="entry name" value="acolac_lg"/>
    <property type="match status" value="1"/>
</dbReference>
<evidence type="ECO:0000259" key="15">
    <source>
        <dbReference type="Pfam" id="PF00205"/>
    </source>
</evidence>
<reference evidence="18" key="1">
    <citation type="submission" date="2019-11" db="EMBL/GenBank/DDBJ databases">
        <title>Microbial mats filling the niche in hypersaline microbial mats.</title>
        <authorList>
            <person name="Wong H.L."/>
            <person name="Macleod F.I."/>
            <person name="White R.A. III"/>
            <person name="Burns B.P."/>
        </authorList>
    </citation>
    <scope>NUCLEOTIDE SEQUENCE</scope>
    <source>
        <strain evidence="18">Rbin_158</strain>
    </source>
</reference>
<dbReference type="GO" id="GO:0030976">
    <property type="term" value="F:thiamine pyrophosphate binding"/>
    <property type="evidence" value="ECO:0007669"/>
    <property type="project" value="UniProtKB-UniRule"/>
</dbReference>
<dbReference type="GO" id="GO:0005948">
    <property type="term" value="C:acetolactate synthase complex"/>
    <property type="evidence" value="ECO:0007669"/>
    <property type="project" value="TreeGrafter"/>
</dbReference>
<dbReference type="GO" id="GO:0000287">
    <property type="term" value="F:magnesium ion binding"/>
    <property type="evidence" value="ECO:0007669"/>
    <property type="project" value="UniProtKB-UniRule"/>
</dbReference>
<dbReference type="CDD" id="cd07035">
    <property type="entry name" value="TPP_PYR_POX_like"/>
    <property type="match status" value="1"/>
</dbReference>
<dbReference type="InterPro" id="IPR029035">
    <property type="entry name" value="DHS-like_NAD/FAD-binding_dom"/>
</dbReference>
<evidence type="ECO:0000256" key="6">
    <source>
        <dbReference type="ARBA" id="ARBA00022630"/>
    </source>
</evidence>
<evidence type="ECO:0000256" key="1">
    <source>
        <dbReference type="ARBA" id="ARBA00004974"/>
    </source>
</evidence>
<dbReference type="GO" id="GO:0009099">
    <property type="term" value="P:L-valine biosynthetic process"/>
    <property type="evidence" value="ECO:0007669"/>
    <property type="project" value="TreeGrafter"/>
</dbReference>
<dbReference type="GO" id="GO:0003984">
    <property type="term" value="F:acetolactate synthase activity"/>
    <property type="evidence" value="ECO:0007669"/>
    <property type="project" value="UniProtKB-EC"/>
</dbReference>
<keyword evidence="5 14" id="KW-0028">Amino-acid biosynthesis</keyword>
<feature type="domain" description="Thiamine pyrophosphate enzyme TPP-binding" evidence="16">
    <location>
        <begin position="387"/>
        <end position="536"/>
    </location>
</feature>
<feature type="domain" description="Thiamine pyrophosphate enzyme central" evidence="15">
    <location>
        <begin position="193"/>
        <end position="328"/>
    </location>
</feature>
<dbReference type="PROSITE" id="PS00187">
    <property type="entry name" value="TPP_ENZYMES"/>
    <property type="match status" value="1"/>
</dbReference>
<name>A0A9D5JV47_9BACT</name>
<keyword evidence="8 14" id="KW-0479">Metal-binding</keyword>
<dbReference type="SUPFAM" id="SSF52467">
    <property type="entry name" value="DHS-like NAD/FAD-binding domain"/>
    <property type="match status" value="1"/>
</dbReference>
<accession>A0A9D5JV47</accession>
<dbReference type="InterPro" id="IPR045229">
    <property type="entry name" value="TPP_enz"/>
</dbReference>
<dbReference type="AlphaFoldDB" id="A0A9D5JV47"/>
<dbReference type="PANTHER" id="PTHR18968:SF13">
    <property type="entry name" value="ACETOLACTATE SYNTHASE CATALYTIC SUBUNIT, MITOCHONDRIAL"/>
    <property type="match status" value="1"/>
</dbReference>
<keyword evidence="10 14" id="KW-0460">Magnesium</keyword>
<comment type="pathway">
    <text evidence="1 14">Amino-acid biosynthesis; L-isoleucine biosynthesis; L-isoleucine from 2-oxobutanoate: step 1/4.</text>
</comment>
<evidence type="ECO:0000259" key="17">
    <source>
        <dbReference type="Pfam" id="PF02776"/>
    </source>
</evidence>
<dbReference type="GO" id="GO:0009097">
    <property type="term" value="P:isoleucine biosynthetic process"/>
    <property type="evidence" value="ECO:0007669"/>
    <property type="project" value="TreeGrafter"/>
</dbReference>
<dbReference type="InterPro" id="IPR000399">
    <property type="entry name" value="TPP-bd_CS"/>
</dbReference>
<evidence type="ECO:0000259" key="16">
    <source>
        <dbReference type="Pfam" id="PF02775"/>
    </source>
</evidence>
<keyword evidence="9" id="KW-0274">FAD</keyword>
<dbReference type="InterPro" id="IPR029061">
    <property type="entry name" value="THDP-binding"/>
</dbReference>
<dbReference type="InterPro" id="IPR012001">
    <property type="entry name" value="Thiamin_PyroP_enz_TPP-bd_dom"/>
</dbReference>
<evidence type="ECO:0000256" key="5">
    <source>
        <dbReference type="ARBA" id="ARBA00022605"/>
    </source>
</evidence>
<evidence type="ECO:0000256" key="4">
    <source>
        <dbReference type="ARBA" id="ARBA00013145"/>
    </source>
</evidence>
<dbReference type="FunFam" id="3.40.50.1220:FF:000008">
    <property type="entry name" value="Acetolactate synthase"/>
    <property type="match status" value="1"/>
</dbReference>
<proteinExistence type="inferred from homology"/>
<keyword evidence="11 14" id="KW-0786">Thiamine pyrophosphate</keyword>
<protein>
    <recommendedName>
        <fullName evidence="4 14">Acetolactate synthase</fullName>
        <ecNumber evidence="4 14">2.2.1.6</ecNumber>
    </recommendedName>
</protein>
<organism evidence="18 19">
    <name type="scientific">candidate division KSB3 bacterium</name>
    <dbReference type="NCBI Taxonomy" id="2044937"/>
    <lineage>
        <taxon>Bacteria</taxon>
        <taxon>candidate division KSB3</taxon>
    </lineage>
</organism>